<feature type="signal peptide" evidence="1">
    <location>
        <begin position="1"/>
        <end position="18"/>
    </location>
</feature>
<keyword evidence="2" id="KW-0614">Plasmid</keyword>
<dbReference type="Gene3D" id="2.40.50.90">
    <property type="match status" value="1"/>
</dbReference>
<sequence>MFKFFLSLVLLLPLGSYANDENRELGTYTKIVHAKFISVNTNQTLTLLMEGKEYPVKIAYLRIPVKGEPYYEAASSVIEAYFKKSPWVQAHLTGQKFFNGTIAAFINDSSNVNLNAILLAEGLAITSNDALMQEDLLAISRKAANMKKGIWSSEAAYNKLTVNPFLSDIQKFKRDTDMAMSVADKYVVVDVEKRLFYPGVCYPLFKMKGRKVSIYIDIQRLKNLGYKEVSRCD</sequence>
<dbReference type="EMBL" id="AP019800">
    <property type="protein sequence ID" value="BBL92258.1"/>
    <property type="molecule type" value="Genomic_DNA"/>
</dbReference>
<evidence type="ECO:0008006" key="4">
    <source>
        <dbReference type="Google" id="ProtNLM"/>
    </source>
</evidence>
<keyword evidence="1" id="KW-0732">Signal</keyword>
<feature type="chain" id="PRO_5022074224" description="TNase-like domain-containing protein" evidence="1">
    <location>
        <begin position="19"/>
        <end position="233"/>
    </location>
</feature>
<name>A0A510IGI4_9VIBR</name>
<dbReference type="Proteomes" id="UP000315115">
    <property type="component" value="Plasmid pAM7"/>
</dbReference>
<protein>
    <recommendedName>
        <fullName evidence="4">TNase-like domain-containing protein</fullName>
    </recommendedName>
</protein>
<evidence type="ECO:0000313" key="3">
    <source>
        <dbReference type="Proteomes" id="UP000315115"/>
    </source>
</evidence>
<accession>A0A510IGI4</accession>
<organism evidence="2 3">
    <name type="scientific">Vibrio rotiferianus</name>
    <dbReference type="NCBI Taxonomy" id="190895"/>
    <lineage>
        <taxon>Bacteria</taxon>
        <taxon>Pseudomonadati</taxon>
        <taxon>Pseudomonadota</taxon>
        <taxon>Gammaproteobacteria</taxon>
        <taxon>Vibrionales</taxon>
        <taxon>Vibrionaceae</taxon>
        <taxon>Vibrio</taxon>
    </lineage>
</organism>
<dbReference type="SUPFAM" id="SSF50199">
    <property type="entry name" value="Staphylococcal nuclease"/>
    <property type="match status" value="1"/>
</dbReference>
<evidence type="ECO:0000313" key="2">
    <source>
        <dbReference type="EMBL" id="BBL92258.1"/>
    </source>
</evidence>
<proteinExistence type="predicted"/>
<reference evidence="3" key="1">
    <citation type="submission" date="2019-07" db="EMBL/GenBank/DDBJ databases">
        <title>Complete Genome Sequences of Vibrion rotiferianus strain AM7.</title>
        <authorList>
            <person name="Miyazaki K."/>
            <person name="Wiseschart A."/>
            <person name="Pootanakit K."/>
            <person name="Ishimori K."/>
            <person name="Kitahara K."/>
        </authorList>
    </citation>
    <scope>NUCLEOTIDE SEQUENCE [LARGE SCALE GENOMIC DNA]</scope>
    <source>
        <strain evidence="3">AM7</strain>
        <plasmid evidence="3">pam7 dna</plasmid>
    </source>
</reference>
<evidence type="ECO:0000256" key="1">
    <source>
        <dbReference type="SAM" id="SignalP"/>
    </source>
</evidence>
<dbReference type="InterPro" id="IPR035437">
    <property type="entry name" value="SNase_OB-fold_sf"/>
</dbReference>
<gene>
    <name evidence="2" type="ORF">VroAM7_49110</name>
</gene>
<dbReference type="RefSeq" id="WP_126606177.1">
    <property type="nucleotide sequence ID" value="NZ_AP019800.1"/>
</dbReference>
<dbReference type="AlphaFoldDB" id="A0A510IGI4"/>
<geneLocation type="plasmid" evidence="3">
    <name>pam7 dna</name>
</geneLocation>